<proteinExistence type="predicted"/>
<keyword evidence="2" id="KW-1185">Reference proteome</keyword>
<reference evidence="1 2" key="1">
    <citation type="journal article" date="2015" name="Int. J. Syst. Evol. Microbiol.">
        <title>Flavisolibacter ginsenosidimutans sp. nov., with ginsenoside-converting activity isolated from soil used for cultivating ginseng.</title>
        <authorList>
            <person name="Zhao Y."/>
            <person name="Liu Q."/>
            <person name="Kang M.S."/>
            <person name="Jin F."/>
            <person name="Yu H."/>
            <person name="Im W.T."/>
        </authorList>
    </citation>
    <scope>NUCLEOTIDE SEQUENCE [LARGE SCALE GENOMIC DNA]</scope>
    <source>
        <strain evidence="1 2">Gsoil 636</strain>
    </source>
</reference>
<gene>
    <name evidence="1" type="ORF">FSB75_21525</name>
</gene>
<dbReference type="KEGG" id="fgg:FSB75_21525"/>
<sequence>MNKNILWTLLVLFLFTRCSKGNNTDPLATGEKIEQPKKVTLNFYSQNTLLKKWIYELDSADLTSPVGVIYWTDTTYYPGADTYFYKVRQAYVYNPAAGLFNSFESRNYRSGYVYHDVNQFVLQESPVNNFKLSTLYTSGSTRLGYTSVLKLYSDFQQQKVSLSYQNDLFVTQRGDTKYAEIYYANYGPHNYFNFNKDSIYLQEAVRPGTGFTNETPQMRYYYYYTKEIPWYSPKIEDRSVFYTRSPYLCDSFVLRNGDYVYPTPTSFGIFTSALERKVVYQYTKDTTAIKSFIDAVNPIAKDPLWFYITANANTFATYSVREGGNYTDLYNWMSSRSTDSVFLMTGGRRVFKQAATTTNTVERDAKGRISKITNKTDNSTSYKTLELSY</sequence>
<dbReference type="RefSeq" id="WP_146791664.1">
    <property type="nucleotide sequence ID" value="NZ_BAABIO010000003.1"/>
</dbReference>
<name>A0A5B8UP61_9BACT</name>
<organism evidence="1 2">
    <name type="scientific">Flavisolibacter ginsenosidimutans</name>
    <dbReference type="NCBI Taxonomy" id="661481"/>
    <lineage>
        <taxon>Bacteria</taxon>
        <taxon>Pseudomonadati</taxon>
        <taxon>Bacteroidota</taxon>
        <taxon>Chitinophagia</taxon>
        <taxon>Chitinophagales</taxon>
        <taxon>Chitinophagaceae</taxon>
        <taxon>Flavisolibacter</taxon>
    </lineage>
</organism>
<protein>
    <submittedName>
        <fullName evidence="1">Uncharacterized protein</fullName>
    </submittedName>
</protein>
<dbReference type="EMBL" id="CP042433">
    <property type="protein sequence ID" value="QEC58373.1"/>
    <property type="molecule type" value="Genomic_DNA"/>
</dbReference>
<accession>A0A5B8UP61</accession>
<evidence type="ECO:0000313" key="2">
    <source>
        <dbReference type="Proteomes" id="UP000321204"/>
    </source>
</evidence>
<evidence type="ECO:0000313" key="1">
    <source>
        <dbReference type="EMBL" id="QEC58373.1"/>
    </source>
</evidence>
<dbReference type="AlphaFoldDB" id="A0A5B8UP61"/>
<dbReference type="Proteomes" id="UP000321204">
    <property type="component" value="Chromosome"/>
</dbReference>